<gene>
    <name evidence="1" type="ORF">ACFOD7_12370</name>
</gene>
<keyword evidence="2" id="KW-1185">Reference proteome</keyword>
<protein>
    <submittedName>
        <fullName evidence="1">Uncharacterized protein</fullName>
    </submittedName>
</protein>
<dbReference type="RefSeq" id="WP_207471928.1">
    <property type="nucleotide sequence ID" value="NZ_JAFNAW010000096.1"/>
</dbReference>
<evidence type="ECO:0000313" key="1">
    <source>
        <dbReference type="EMBL" id="MFC3168843.1"/>
    </source>
</evidence>
<reference evidence="2" key="1">
    <citation type="journal article" date="2019" name="Int. J. Syst. Evol. Microbiol.">
        <title>The Global Catalogue of Microorganisms (GCM) 10K type strain sequencing project: providing services to taxonomists for standard genome sequencing and annotation.</title>
        <authorList>
            <consortium name="The Broad Institute Genomics Platform"/>
            <consortium name="The Broad Institute Genome Sequencing Center for Infectious Disease"/>
            <person name="Wu L."/>
            <person name="Ma J."/>
        </authorList>
    </citation>
    <scope>NUCLEOTIDE SEQUENCE [LARGE SCALE GENOMIC DNA]</scope>
    <source>
        <strain evidence="2">KCTC 52239</strain>
    </source>
</reference>
<proteinExistence type="predicted"/>
<sequence length="68" mass="7869">MIELLISACLSSQPVCRDFSLMFDAREISLVTCMIGGQAIIAPWQQDNPDWKVRRWTCRPSEWREVAL</sequence>
<organism evidence="1 2">
    <name type="scientific">Paracoccus fontiphilus</name>
    <dbReference type="NCBI Taxonomy" id="1815556"/>
    <lineage>
        <taxon>Bacteria</taxon>
        <taxon>Pseudomonadati</taxon>
        <taxon>Pseudomonadota</taxon>
        <taxon>Alphaproteobacteria</taxon>
        <taxon>Rhodobacterales</taxon>
        <taxon>Paracoccaceae</taxon>
        <taxon>Paracoccus</taxon>
    </lineage>
</organism>
<comment type="caution">
    <text evidence="1">The sequence shown here is derived from an EMBL/GenBank/DDBJ whole genome shotgun (WGS) entry which is preliminary data.</text>
</comment>
<dbReference type="EMBL" id="JBHRTE010000049">
    <property type="protein sequence ID" value="MFC3168843.1"/>
    <property type="molecule type" value="Genomic_DNA"/>
</dbReference>
<name>A0ABV7IFU9_9RHOB</name>
<evidence type="ECO:0000313" key="2">
    <source>
        <dbReference type="Proteomes" id="UP001595557"/>
    </source>
</evidence>
<accession>A0ABV7IFU9</accession>
<dbReference type="Proteomes" id="UP001595557">
    <property type="component" value="Unassembled WGS sequence"/>
</dbReference>